<accession>A0AAU6VZJ6</accession>
<protein>
    <submittedName>
        <fullName evidence="1">Uncharacterized protein</fullName>
    </submittedName>
</protein>
<organism evidence="1">
    <name type="scientific">Pseudomonas phage Lyrsu03</name>
    <dbReference type="NCBI Taxonomy" id="3138537"/>
    <lineage>
        <taxon>Viruses</taxon>
    </lineage>
</organism>
<sequence length="70" mass="7905">MVKTFHCTTLFKAIRLAWKLEGRIVRLNKGWGVRVGPRTVTPLPLVQVVLVPTIYGFRHEVVFNTGDTNG</sequence>
<proteinExistence type="predicted"/>
<evidence type="ECO:0000313" key="1">
    <source>
        <dbReference type="EMBL" id="XAI69861.1"/>
    </source>
</evidence>
<name>A0AAU6VZJ6_9VIRU</name>
<dbReference type="EMBL" id="PP179314">
    <property type="protein sequence ID" value="XAI69861.1"/>
    <property type="molecule type" value="Genomic_DNA"/>
</dbReference>
<reference evidence="1" key="1">
    <citation type="journal article" date="2024" name="J. Gen. Virol.">
        <title>Novel phages of Pseudomonas syringae unveil numerous potential auxiliary metabolic genes.</title>
        <authorList>
            <person name="Feltin C."/>
            <person name="Garneau J.R."/>
            <person name="Morris C.E."/>
            <person name="Berard A."/>
            <person name="Torres-Barcelo C."/>
        </authorList>
    </citation>
    <scope>NUCLEOTIDE SEQUENCE</scope>
</reference>
<gene>
    <name evidence="1" type="ORF">Lyrsu03_00063</name>
</gene>